<feature type="transmembrane region" description="Helical" evidence="7">
    <location>
        <begin position="179"/>
        <end position="201"/>
    </location>
</feature>
<dbReference type="Pfam" id="PF01694">
    <property type="entry name" value="Rhomboid"/>
    <property type="match status" value="1"/>
</dbReference>
<proteinExistence type="inferred from homology"/>
<evidence type="ECO:0000256" key="6">
    <source>
        <dbReference type="ARBA" id="ARBA00023136"/>
    </source>
</evidence>
<dbReference type="Gene3D" id="1.20.1540.10">
    <property type="entry name" value="Rhomboid-like"/>
    <property type="match status" value="1"/>
</dbReference>
<evidence type="ECO:0000256" key="4">
    <source>
        <dbReference type="ARBA" id="ARBA00022801"/>
    </source>
</evidence>
<feature type="transmembrane region" description="Helical" evidence="7">
    <location>
        <begin position="17"/>
        <end position="36"/>
    </location>
</feature>
<feature type="transmembrane region" description="Helical" evidence="7">
    <location>
        <begin position="151"/>
        <end position="173"/>
    </location>
</feature>
<keyword evidence="4" id="KW-0378">Hydrolase</keyword>
<reference evidence="9 10" key="1">
    <citation type="submission" date="2020-02" db="EMBL/GenBank/DDBJ databases">
        <title>Complete genome sequences of six Lactobacillus iners strains isolated from the human vagina.</title>
        <authorList>
            <person name="France M.T."/>
            <person name="Rutt L."/>
            <person name="Narina S."/>
            <person name="Arbaugh S."/>
            <person name="Humphrys M.S."/>
            <person name="Ma B."/>
            <person name="Hayward M.R."/>
            <person name="Relman D."/>
            <person name="Kwon D.S."/>
            <person name="Ravel J."/>
        </authorList>
    </citation>
    <scope>NUCLEOTIDE SEQUENCE [LARGE SCALE GENOMIC DNA]</scope>
    <source>
        <strain evidence="9 10">C0210C1</strain>
    </source>
</reference>
<feature type="transmembrane region" description="Helical" evidence="7">
    <location>
        <begin position="208"/>
        <end position="228"/>
    </location>
</feature>
<evidence type="ECO:0000256" key="2">
    <source>
        <dbReference type="ARBA" id="ARBA00009045"/>
    </source>
</evidence>
<evidence type="ECO:0000256" key="1">
    <source>
        <dbReference type="ARBA" id="ARBA00004141"/>
    </source>
</evidence>
<name>A0A6G7BCY0_9LACO</name>
<dbReference type="GO" id="GO:0016020">
    <property type="term" value="C:membrane"/>
    <property type="evidence" value="ECO:0007669"/>
    <property type="project" value="UniProtKB-SubCell"/>
</dbReference>
<comment type="subcellular location">
    <subcellularLocation>
        <location evidence="1">Membrane</location>
        <topology evidence="1">Multi-pass membrane protein</topology>
    </subcellularLocation>
</comment>
<comment type="similarity">
    <text evidence="2">Belongs to the peptidase S54 family.</text>
</comment>
<dbReference type="SUPFAM" id="SSF144091">
    <property type="entry name" value="Rhomboid-like"/>
    <property type="match status" value="1"/>
</dbReference>
<keyword evidence="3 7" id="KW-0812">Transmembrane</keyword>
<accession>A0A6G7BCY0</accession>
<dbReference type="AlphaFoldDB" id="A0A6G7BCY0"/>
<dbReference type="GO" id="GO:0004252">
    <property type="term" value="F:serine-type endopeptidase activity"/>
    <property type="evidence" value="ECO:0007669"/>
    <property type="project" value="InterPro"/>
</dbReference>
<evidence type="ECO:0000313" key="10">
    <source>
        <dbReference type="Proteomes" id="UP000501676"/>
    </source>
</evidence>
<feature type="transmembrane region" description="Helical" evidence="7">
    <location>
        <begin position="99"/>
        <end position="117"/>
    </location>
</feature>
<protein>
    <submittedName>
        <fullName evidence="9">Rhomboid family intramembrane serine protease</fullName>
    </submittedName>
</protein>
<dbReference type="GO" id="GO:0006508">
    <property type="term" value="P:proteolysis"/>
    <property type="evidence" value="ECO:0007669"/>
    <property type="project" value="UniProtKB-KW"/>
</dbReference>
<feature type="transmembrane region" description="Helical" evidence="7">
    <location>
        <begin position="123"/>
        <end position="144"/>
    </location>
</feature>
<feature type="transmembrane region" description="Helical" evidence="7">
    <location>
        <begin position="70"/>
        <end position="92"/>
    </location>
</feature>
<evidence type="ECO:0000256" key="5">
    <source>
        <dbReference type="ARBA" id="ARBA00022989"/>
    </source>
</evidence>
<evidence type="ECO:0000256" key="7">
    <source>
        <dbReference type="SAM" id="Phobius"/>
    </source>
</evidence>
<dbReference type="InterPro" id="IPR022764">
    <property type="entry name" value="Peptidase_S54_rhomboid_dom"/>
</dbReference>
<evidence type="ECO:0000259" key="8">
    <source>
        <dbReference type="Pfam" id="PF01694"/>
    </source>
</evidence>
<dbReference type="Proteomes" id="UP000501676">
    <property type="component" value="Chromosome"/>
</dbReference>
<keyword evidence="6 7" id="KW-0472">Membrane</keyword>
<dbReference type="PANTHER" id="PTHR43731:SF14">
    <property type="entry name" value="PRESENILIN-ASSOCIATED RHOMBOID-LIKE PROTEIN, MITOCHONDRIAL"/>
    <property type="match status" value="1"/>
</dbReference>
<dbReference type="EMBL" id="CP049228">
    <property type="protein sequence ID" value="QIH23871.1"/>
    <property type="molecule type" value="Genomic_DNA"/>
</dbReference>
<sequence>MIHIGIKRKYKKYTSRIFTWSIIAILIIVYAIELFFDVNNDINKLLDFGCMNNIAVVTKLQFWRLFTAQFIHAGFFHVICNIVMIYFFGMYLEQFLGHIRYLTIYLLSGVGGNLLSFALGQDNVISCGASTAVFGLMGSVLALYFLNNDNIIAIIIGRQAFLLLICNIVVDFFMPSVDIIGHIGGTITGFLLTIILGSIFFKDAPSKIRILFCVIFIIYLVYCLRQGMVINL</sequence>
<gene>
    <name evidence="9" type="ORF">G6Z83_04015</name>
</gene>
<dbReference type="InterPro" id="IPR035952">
    <property type="entry name" value="Rhomboid-like_sf"/>
</dbReference>
<keyword evidence="5 7" id="KW-1133">Transmembrane helix</keyword>
<evidence type="ECO:0000313" key="9">
    <source>
        <dbReference type="EMBL" id="QIH23871.1"/>
    </source>
</evidence>
<organism evidence="9 10">
    <name type="scientific">Lactobacillus iners</name>
    <dbReference type="NCBI Taxonomy" id="147802"/>
    <lineage>
        <taxon>Bacteria</taxon>
        <taxon>Bacillati</taxon>
        <taxon>Bacillota</taxon>
        <taxon>Bacilli</taxon>
        <taxon>Lactobacillales</taxon>
        <taxon>Lactobacillaceae</taxon>
        <taxon>Lactobacillus</taxon>
    </lineage>
</organism>
<feature type="domain" description="Peptidase S54 rhomboid" evidence="8">
    <location>
        <begin position="61"/>
        <end position="197"/>
    </location>
</feature>
<evidence type="ECO:0000256" key="3">
    <source>
        <dbReference type="ARBA" id="ARBA00022692"/>
    </source>
</evidence>
<dbReference type="PANTHER" id="PTHR43731">
    <property type="entry name" value="RHOMBOID PROTEASE"/>
    <property type="match status" value="1"/>
</dbReference>
<keyword evidence="9" id="KW-0645">Protease</keyword>
<dbReference type="RefSeq" id="WP_006734539.1">
    <property type="nucleotide sequence ID" value="NZ_CP049226.1"/>
</dbReference>
<dbReference type="InterPro" id="IPR050925">
    <property type="entry name" value="Rhomboid_protease_S54"/>
</dbReference>